<dbReference type="InterPro" id="IPR036779">
    <property type="entry name" value="LysM_dom_sf"/>
</dbReference>
<dbReference type="EMBL" id="CP028811">
    <property type="protein sequence ID" value="AWA30848.1"/>
    <property type="molecule type" value="Genomic_DNA"/>
</dbReference>
<dbReference type="Gene3D" id="3.40.50.2300">
    <property type="match status" value="1"/>
</dbReference>
<dbReference type="OrthoDB" id="2149800at2"/>
<dbReference type="GO" id="GO:0008932">
    <property type="term" value="F:lytic endotransglycosylase activity"/>
    <property type="evidence" value="ECO:0007669"/>
    <property type="project" value="TreeGrafter"/>
</dbReference>
<dbReference type="Proteomes" id="UP000244193">
    <property type="component" value="Chromosome"/>
</dbReference>
<dbReference type="AlphaFoldDB" id="A0A2S0RI09"/>
<sequence length="650" mass="72449">MKQLLVVFAASLLVSCSAFAQDKIIKHKVAKGETVTQIAEKYKVTPAEIYRLNPDSQKGLKPEMVLLISSGMKPQAKVNADNQAVKTHTVAAKETLYGLSKIYGITDAEILRANPGLSQDGLKVGQVINIPVKSDGKAGIKEAKRDRKSDKKQEPVVHTVVSGDTKYSIARQYNTTVSQLDTDNPEIKNSLQIGFRIKVFPNTNKAVQEVTVEEDKTISIKPETRKPEFIDYQVKPKETLYSLGRKFGVAQEELFKWNPELKDGVKEGMTIKYPASVKVNETVTKSVSGLSKTINTDNRKQLVLLLPFNISKIEGDTVNSTSARLKKDKFLNMTLDFYSGALMAVDSAKALNLNLDIKIYDSQETKNSSAVATLISQNNIGSADVVVGPFYQSNVEKAAELLQKKSVAVISPLSKESTAAFPNLMQSMPSPELVKNEMLDFLRAKNGNITAIIDPKRLSAKQFFTQNHKDVKLIGLNEKGLITAESVAKEFVKGRMNYVILDSEKTGLILNTLNVLVPMMADYSLQLVILEKNDTFDFEEVPLAKLAQLHLLYPSLTRDNTSAEAAIFEKDYKEKNKIFPNQYAIRGFDVVFDAMLRLSQEKSFMETVETTSSDQVENRFDYEKLPSGTYMNKGFYILYYDTDLSVKEAN</sequence>
<keyword evidence="4" id="KW-1185">Reference proteome</keyword>
<feature type="signal peptide" evidence="1">
    <location>
        <begin position="1"/>
        <end position="20"/>
    </location>
</feature>
<proteinExistence type="predicted"/>
<organism evidence="3 4">
    <name type="scientific">Flavobacterium magnum</name>
    <dbReference type="NCBI Taxonomy" id="2162713"/>
    <lineage>
        <taxon>Bacteria</taxon>
        <taxon>Pseudomonadati</taxon>
        <taxon>Bacteroidota</taxon>
        <taxon>Flavobacteriia</taxon>
        <taxon>Flavobacteriales</taxon>
        <taxon>Flavobacteriaceae</taxon>
        <taxon>Flavobacterium</taxon>
    </lineage>
</organism>
<feature type="chain" id="PRO_5015676670" evidence="1">
    <location>
        <begin position="21"/>
        <end position="650"/>
    </location>
</feature>
<name>A0A2S0RI09_9FLAO</name>
<protein>
    <submittedName>
        <fullName evidence="3">Peptidoglycan-binding protein</fullName>
    </submittedName>
</protein>
<dbReference type="Pfam" id="PF01476">
    <property type="entry name" value="LysM"/>
    <property type="match status" value="4"/>
</dbReference>
<reference evidence="3 4" key="1">
    <citation type="submission" date="2018-04" db="EMBL/GenBank/DDBJ databases">
        <title>Genome sequencing of Flavobacterium sp. HYN0048.</title>
        <authorList>
            <person name="Yi H."/>
            <person name="Baek C."/>
        </authorList>
    </citation>
    <scope>NUCLEOTIDE SEQUENCE [LARGE SCALE GENOMIC DNA]</scope>
    <source>
        <strain evidence="3 4">HYN0048</strain>
    </source>
</reference>
<dbReference type="InterPro" id="IPR018392">
    <property type="entry name" value="LysM"/>
</dbReference>
<dbReference type="KEGG" id="fmg:HYN48_12585"/>
<dbReference type="PANTHER" id="PTHR33734:SF22">
    <property type="entry name" value="MEMBRANE-BOUND LYTIC MUREIN TRANSGLYCOSYLASE D"/>
    <property type="match status" value="1"/>
</dbReference>
<evidence type="ECO:0000313" key="3">
    <source>
        <dbReference type="EMBL" id="AWA30848.1"/>
    </source>
</evidence>
<gene>
    <name evidence="3" type="ORF">HYN48_12585</name>
</gene>
<evidence type="ECO:0000256" key="1">
    <source>
        <dbReference type="SAM" id="SignalP"/>
    </source>
</evidence>
<dbReference type="InterPro" id="IPR028082">
    <property type="entry name" value="Peripla_BP_I"/>
</dbReference>
<keyword evidence="1" id="KW-0732">Signal</keyword>
<dbReference type="CDD" id="cd00118">
    <property type="entry name" value="LysM"/>
    <property type="match status" value="4"/>
</dbReference>
<dbReference type="PROSITE" id="PS51257">
    <property type="entry name" value="PROKAR_LIPOPROTEIN"/>
    <property type="match status" value="1"/>
</dbReference>
<feature type="domain" description="LysM" evidence="2">
    <location>
        <begin position="156"/>
        <end position="199"/>
    </location>
</feature>
<dbReference type="SUPFAM" id="SSF54106">
    <property type="entry name" value="LysM domain"/>
    <property type="match status" value="4"/>
</dbReference>
<feature type="domain" description="LysM" evidence="2">
    <location>
        <begin position="25"/>
        <end position="68"/>
    </location>
</feature>
<dbReference type="RefSeq" id="WP_108372241.1">
    <property type="nucleotide sequence ID" value="NZ_CP028811.1"/>
</dbReference>
<dbReference type="PANTHER" id="PTHR33734">
    <property type="entry name" value="LYSM DOMAIN-CONTAINING GPI-ANCHORED PROTEIN 2"/>
    <property type="match status" value="1"/>
</dbReference>
<feature type="domain" description="LysM" evidence="2">
    <location>
        <begin position="230"/>
        <end position="277"/>
    </location>
</feature>
<accession>A0A2S0RI09</accession>
<evidence type="ECO:0000313" key="4">
    <source>
        <dbReference type="Proteomes" id="UP000244193"/>
    </source>
</evidence>
<dbReference type="Gene3D" id="3.10.350.10">
    <property type="entry name" value="LysM domain"/>
    <property type="match status" value="4"/>
</dbReference>
<dbReference type="PROSITE" id="PS51782">
    <property type="entry name" value="LYSM"/>
    <property type="match status" value="4"/>
</dbReference>
<feature type="domain" description="LysM" evidence="2">
    <location>
        <begin position="86"/>
        <end position="130"/>
    </location>
</feature>
<dbReference type="SUPFAM" id="SSF53822">
    <property type="entry name" value="Periplasmic binding protein-like I"/>
    <property type="match status" value="1"/>
</dbReference>
<evidence type="ECO:0000259" key="2">
    <source>
        <dbReference type="PROSITE" id="PS51782"/>
    </source>
</evidence>
<dbReference type="SMART" id="SM00257">
    <property type="entry name" value="LysM"/>
    <property type="match status" value="4"/>
</dbReference>